<protein>
    <submittedName>
        <fullName evidence="1">Uncharacterized protein</fullName>
    </submittedName>
</protein>
<organism evidence="1 2">
    <name type="scientific">Labrys wisconsinensis</name>
    <dbReference type="NCBI Taxonomy" id="425677"/>
    <lineage>
        <taxon>Bacteria</taxon>
        <taxon>Pseudomonadati</taxon>
        <taxon>Pseudomonadota</taxon>
        <taxon>Alphaproteobacteria</taxon>
        <taxon>Hyphomicrobiales</taxon>
        <taxon>Xanthobacteraceae</taxon>
        <taxon>Labrys</taxon>
    </lineage>
</organism>
<accession>A0ABU0JH54</accession>
<evidence type="ECO:0000313" key="1">
    <source>
        <dbReference type="EMBL" id="MDQ0473617.1"/>
    </source>
</evidence>
<evidence type="ECO:0000313" key="2">
    <source>
        <dbReference type="Proteomes" id="UP001242480"/>
    </source>
</evidence>
<comment type="caution">
    <text evidence="1">The sequence shown here is derived from an EMBL/GenBank/DDBJ whole genome shotgun (WGS) entry which is preliminary data.</text>
</comment>
<dbReference type="EMBL" id="JAUSVX010000017">
    <property type="protein sequence ID" value="MDQ0473617.1"/>
    <property type="molecule type" value="Genomic_DNA"/>
</dbReference>
<gene>
    <name evidence="1" type="ORF">QO011_006653</name>
</gene>
<sequence>MIAFLRMLVAAARIRQQASPARSALALMTFSAH</sequence>
<proteinExistence type="predicted"/>
<keyword evidence="2" id="KW-1185">Reference proteome</keyword>
<reference evidence="1 2" key="1">
    <citation type="submission" date="2023-07" db="EMBL/GenBank/DDBJ databases">
        <title>Genomic Encyclopedia of Type Strains, Phase IV (KMG-IV): sequencing the most valuable type-strain genomes for metagenomic binning, comparative biology and taxonomic classification.</title>
        <authorList>
            <person name="Goeker M."/>
        </authorList>
    </citation>
    <scope>NUCLEOTIDE SEQUENCE [LARGE SCALE GENOMIC DNA]</scope>
    <source>
        <strain evidence="1 2">DSM 19619</strain>
    </source>
</reference>
<dbReference type="Proteomes" id="UP001242480">
    <property type="component" value="Unassembled WGS sequence"/>
</dbReference>
<name>A0ABU0JH54_9HYPH</name>